<feature type="region of interest" description="Disordered" evidence="1">
    <location>
        <begin position="1"/>
        <end position="26"/>
    </location>
</feature>
<name>A0ABQ9Z643_9CRUS</name>
<evidence type="ECO:0000313" key="3">
    <source>
        <dbReference type="Proteomes" id="UP001234178"/>
    </source>
</evidence>
<comment type="caution">
    <text evidence="2">The sequence shown here is derived from an EMBL/GenBank/DDBJ whole genome shotgun (WGS) entry which is preliminary data.</text>
</comment>
<feature type="compositionally biased region" description="Basic and acidic residues" evidence="1">
    <location>
        <begin position="1"/>
        <end position="21"/>
    </location>
</feature>
<sequence>MMMMENRKKDLAHPMRQEKNPKKSHQALRLCAAGLLREDQLRQNTGGPTVVNGIIRRCETRVVSSETNEQRNSCWVNREYMYISRAIINHAVERPPAPERQELL</sequence>
<dbReference type="EMBL" id="JAOYFB010000002">
    <property type="protein sequence ID" value="KAK4008345.1"/>
    <property type="molecule type" value="Genomic_DNA"/>
</dbReference>
<organism evidence="2 3">
    <name type="scientific">Daphnia magna</name>
    <dbReference type="NCBI Taxonomy" id="35525"/>
    <lineage>
        <taxon>Eukaryota</taxon>
        <taxon>Metazoa</taxon>
        <taxon>Ecdysozoa</taxon>
        <taxon>Arthropoda</taxon>
        <taxon>Crustacea</taxon>
        <taxon>Branchiopoda</taxon>
        <taxon>Diplostraca</taxon>
        <taxon>Cladocera</taxon>
        <taxon>Anomopoda</taxon>
        <taxon>Daphniidae</taxon>
        <taxon>Daphnia</taxon>
    </lineage>
</organism>
<dbReference type="Proteomes" id="UP001234178">
    <property type="component" value="Unassembled WGS sequence"/>
</dbReference>
<keyword evidence="3" id="KW-1185">Reference proteome</keyword>
<accession>A0ABQ9Z643</accession>
<reference evidence="2 3" key="1">
    <citation type="journal article" date="2023" name="Nucleic Acids Res.">
        <title>The hologenome of Daphnia magna reveals possible DNA methylation and microbiome-mediated evolution of the host genome.</title>
        <authorList>
            <person name="Chaturvedi A."/>
            <person name="Li X."/>
            <person name="Dhandapani V."/>
            <person name="Marshall H."/>
            <person name="Kissane S."/>
            <person name="Cuenca-Cambronero M."/>
            <person name="Asole G."/>
            <person name="Calvet F."/>
            <person name="Ruiz-Romero M."/>
            <person name="Marangio P."/>
            <person name="Guigo R."/>
            <person name="Rago D."/>
            <person name="Mirbahai L."/>
            <person name="Eastwood N."/>
            <person name="Colbourne J.K."/>
            <person name="Zhou J."/>
            <person name="Mallon E."/>
            <person name="Orsini L."/>
        </authorList>
    </citation>
    <scope>NUCLEOTIDE SEQUENCE [LARGE SCALE GENOMIC DNA]</scope>
    <source>
        <strain evidence="2">LRV0_1</strain>
    </source>
</reference>
<evidence type="ECO:0000256" key="1">
    <source>
        <dbReference type="SAM" id="MobiDB-lite"/>
    </source>
</evidence>
<protein>
    <submittedName>
        <fullName evidence="2">Uncharacterized protein</fullName>
    </submittedName>
</protein>
<proteinExistence type="predicted"/>
<evidence type="ECO:0000313" key="2">
    <source>
        <dbReference type="EMBL" id="KAK4008345.1"/>
    </source>
</evidence>
<gene>
    <name evidence="2" type="ORF">OUZ56_013487</name>
</gene>